<dbReference type="AlphaFoldDB" id="A0A1I7UYF3"/>
<evidence type="ECO:0000313" key="2">
    <source>
        <dbReference type="Proteomes" id="UP000095282"/>
    </source>
</evidence>
<organism evidence="2 3">
    <name type="scientific">Caenorhabditis tropicalis</name>
    <dbReference type="NCBI Taxonomy" id="1561998"/>
    <lineage>
        <taxon>Eukaryota</taxon>
        <taxon>Metazoa</taxon>
        <taxon>Ecdysozoa</taxon>
        <taxon>Nematoda</taxon>
        <taxon>Chromadorea</taxon>
        <taxon>Rhabditida</taxon>
        <taxon>Rhabditina</taxon>
        <taxon>Rhabditomorpha</taxon>
        <taxon>Rhabditoidea</taxon>
        <taxon>Rhabditidae</taxon>
        <taxon>Peloderinae</taxon>
        <taxon>Caenorhabditis</taxon>
    </lineage>
</organism>
<dbReference type="Pfam" id="PF08277">
    <property type="entry name" value="PAN_3"/>
    <property type="match status" value="1"/>
</dbReference>
<feature type="domain" description="PAN-3" evidence="1">
    <location>
        <begin position="1"/>
        <end position="107"/>
    </location>
</feature>
<proteinExistence type="predicted"/>
<dbReference type="PANTHER" id="PTHR47629:SF8">
    <property type="entry name" value="PAN-3 DOMAIN-CONTAINING PROTEIN"/>
    <property type="match status" value="1"/>
</dbReference>
<dbReference type="SMART" id="SM00605">
    <property type="entry name" value="CW"/>
    <property type="match status" value="1"/>
</dbReference>
<reference evidence="3" key="1">
    <citation type="submission" date="2016-11" db="UniProtKB">
        <authorList>
            <consortium name="WormBaseParasite"/>
        </authorList>
    </citation>
    <scope>IDENTIFICATION</scope>
</reference>
<dbReference type="Proteomes" id="UP000095282">
    <property type="component" value="Unplaced"/>
</dbReference>
<evidence type="ECO:0000313" key="3">
    <source>
        <dbReference type="WBParaSite" id="Csp11.Scaffold630.g20591.t1"/>
    </source>
</evidence>
<dbReference type="WBParaSite" id="Csp11.Scaffold630.g20591.t1">
    <property type="protein sequence ID" value="Csp11.Scaffold630.g20591.t1"/>
    <property type="gene ID" value="Csp11.Scaffold630.g20591"/>
</dbReference>
<evidence type="ECO:0000259" key="1">
    <source>
        <dbReference type="SMART" id="SM00605"/>
    </source>
</evidence>
<accession>A0A1I7UYF3</accession>
<dbReference type="PANTHER" id="PTHR47629">
    <property type="entry name" value="C-TYPE LECTIN-RELATED"/>
    <property type="match status" value="1"/>
</dbReference>
<name>A0A1I7UYF3_9PELO</name>
<sequence>MIVIFGSVTDQENSGKKGTGDWETCLEECLETWNCALISQTPTGCIIYSMNEIKSIETSDEGDEKVAFKSNSETCSTGIPPLFGEISSSIIETNGVDFYRTEITESSENILNFNFTIHKCTKDIPKDYTPLDLVNPMKYFYPLTSPFTPEETFFMRGKISETLYWRFTISFYNRNADNWPLYIRVQNESPLYNVTQFQVCETGEEDYTISESVDTYYELNEEFEIRVSSSDTQAFITLKDTVFTFNLLDYIPLPDTTDFVINWSAYYGIEKVTLDYIGWTGNCWVRLKIIAT</sequence>
<protein>
    <submittedName>
        <fullName evidence="3">CW domain-containing protein</fullName>
    </submittedName>
</protein>
<dbReference type="eggNOG" id="KOG3587">
    <property type="taxonomic scope" value="Eukaryota"/>
</dbReference>
<keyword evidence="2" id="KW-1185">Reference proteome</keyword>
<dbReference type="InterPro" id="IPR006583">
    <property type="entry name" value="PAN-3_domain"/>
</dbReference>